<dbReference type="InterPro" id="IPR021109">
    <property type="entry name" value="Peptidase_aspartic_dom_sf"/>
</dbReference>
<dbReference type="Gene3D" id="1.10.4020.10">
    <property type="entry name" value="DNA breaking-rejoining enzymes"/>
    <property type="match status" value="1"/>
</dbReference>
<dbReference type="EMBL" id="JAFHDT010000012">
    <property type="protein sequence ID" value="KAI7802247.1"/>
    <property type="molecule type" value="Genomic_DNA"/>
</dbReference>
<dbReference type="PROSITE" id="PS50804">
    <property type="entry name" value="SCAN_BOX"/>
    <property type="match status" value="1"/>
</dbReference>
<dbReference type="Gene3D" id="2.40.70.10">
    <property type="entry name" value="Acid Proteases"/>
    <property type="match status" value="1"/>
</dbReference>
<evidence type="ECO:0000256" key="2">
    <source>
        <dbReference type="SAM" id="MobiDB-lite"/>
    </source>
</evidence>
<evidence type="ECO:0000259" key="3">
    <source>
        <dbReference type="PROSITE" id="PS50804"/>
    </source>
</evidence>
<dbReference type="SUPFAM" id="SSF50630">
    <property type="entry name" value="Acid proteases"/>
    <property type="match status" value="1"/>
</dbReference>
<comment type="caution">
    <text evidence="4">The sequence shown here is derived from an EMBL/GenBank/DDBJ whole genome shotgun (WGS) entry which is preliminary data.</text>
</comment>
<dbReference type="InterPro" id="IPR038269">
    <property type="entry name" value="SCAN_sf"/>
</dbReference>
<dbReference type="PANTHER" id="PTHR46888">
    <property type="entry name" value="ZINC KNUCKLE DOMAINCONTAINING PROTEIN-RELATED"/>
    <property type="match status" value="1"/>
</dbReference>
<feature type="coiled-coil region" evidence="1">
    <location>
        <begin position="1"/>
        <end position="35"/>
    </location>
</feature>
<dbReference type="AlphaFoldDB" id="A0A9W7WHT8"/>
<proteinExistence type="predicted"/>
<feature type="compositionally biased region" description="Pro residues" evidence="2">
    <location>
        <begin position="238"/>
        <end position="250"/>
    </location>
</feature>
<evidence type="ECO:0000256" key="1">
    <source>
        <dbReference type="SAM" id="Coils"/>
    </source>
</evidence>
<evidence type="ECO:0000313" key="5">
    <source>
        <dbReference type="Proteomes" id="UP001059041"/>
    </source>
</evidence>
<reference evidence="4" key="1">
    <citation type="submission" date="2021-02" db="EMBL/GenBank/DDBJ databases">
        <title>Comparative genomics reveals that relaxation of natural selection precedes convergent phenotypic evolution of cavefish.</title>
        <authorList>
            <person name="Peng Z."/>
        </authorList>
    </citation>
    <scope>NUCLEOTIDE SEQUENCE</scope>
    <source>
        <tissue evidence="4">Muscle</tissue>
    </source>
</reference>
<feature type="domain" description="SCAN box" evidence="3">
    <location>
        <begin position="125"/>
        <end position="187"/>
    </location>
</feature>
<dbReference type="PROSITE" id="PS00141">
    <property type="entry name" value="ASP_PROTEASE"/>
    <property type="match status" value="1"/>
</dbReference>
<evidence type="ECO:0000313" key="4">
    <source>
        <dbReference type="EMBL" id="KAI7802247.1"/>
    </source>
</evidence>
<dbReference type="GO" id="GO:0006508">
    <property type="term" value="P:proteolysis"/>
    <property type="evidence" value="ECO:0007669"/>
    <property type="project" value="InterPro"/>
</dbReference>
<dbReference type="GO" id="GO:0004190">
    <property type="term" value="F:aspartic-type endopeptidase activity"/>
    <property type="evidence" value="ECO:0007669"/>
    <property type="project" value="InterPro"/>
</dbReference>
<dbReference type="CDD" id="cd00303">
    <property type="entry name" value="retropepsin_like"/>
    <property type="match status" value="1"/>
</dbReference>
<protein>
    <recommendedName>
        <fullName evidence="3">SCAN box domain-containing protein</fullName>
    </recommendedName>
</protein>
<organism evidence="4 5">
    <name type="scientific">Triplophysa rosa</name>
    <name type="common">Cave loach</name>
    <dbReference type="NCBI Taxonomy" id="992332"/>
    <lineage>
        <taxon>Eukaryota</taxon>
        <taxon>Metazoa</taxon>
        <taxon>Chordata</taxon>
        <taxon>Craniata</taxon>
        <taxon>Vertebrata</taxon>
        <taxon>Euteleostomi</taxon>
        <taxon>Actinopterygii</taxon>
        <taxon>Neopterygii</taxon>
        <taxon>Teleostei</taxon>
        <taxon>Ostariophysi</taxon>
        <taxon>Cypriniformes</taxon>
        <taxon>Nemacheilidae</taxon>
        <taxon>Triplophysa</taxon>
    </lineage>
</organism>
<feature type="compositionally biased region" description="Basic residues" evidence="2">
    <location>
        <begin position="376"/>
        <end position="385"/>
    </location>
</feature>
<accession>A0A9W7WHT8</accession>
<dbReference type="PANTHER" id="PTHR46888:SF15">
    <property type="entry name" value="ZINC FINGER AND SCAN DOMAIN-CONTAINING PROTEIN 12-LIKE"/>
    <property type="match status" value="1"/>
</dbReference>
<dbReference type="SUPFAM" id="SSF47353">
    <property type="entry name" value="Retrovirus capsid dimerization domain-like"/>
    <property type="match status" value="1"/>
</dbReference>
<dbReference type="Pfam" id="PF02023">
    <property type="entry name" value="SCAN"/>
    <property type="match status" value="1"/>
</dbReference>
<sequence>MEEIVRRLAEITVRQQQLTEQLTQRQNRADAAMDQMREAIAAWIPLPELTDQDDVEAYLHTFEVIAAREAWDKAEWVKILAPFLTGEAQRAYYALPTVAAEDYDVLKAEILARMGLSAISAAHLFFKWTYDENTPVRAQAAQLSRLGHLWLLSDRPTASQVAERVVVDRLLRALPRRYRTAVSMRGPTILMDLIESVELAEASAARDAGERAMLAPRRVSPAWRPPEGISRPGNRPAAPSPLDEPMPTEPGPVAPRAWMAGCAVHRQVSPGAPQRVIKVNGRPVTATLDSGSTITLVQPDVVAPGAGGKFTIPITCVHGDTREFPARRVTVAAPLGSWPLDVGIVDDLPVPVLLGRDWPGFDQLLATSLRPTGRGGRPRRHHPRRTPTPYQAWMAAGSEPEGEDSTRH</sequence>
<gene>
    <name evidence="4" type="ORF">IRJ41_004894</name>
</gene>
<dbReference type="InterPro" id="IPR001969">
    <property type="entry name" value="Aspartic_peptidase_AS"/>
</dbReference>
<feature type="region of interest" description="Disordered" evidence="2">
    <location>
        <begin position="216"/>
        <end position="250"/>
    </location>
</feature>
<keyword evidence="1" id="KW-0175">Coiled coil</keyword>
<dbReference type="Proteomes" id="UP001059041">
    <property type="component" value="Linkage Group LG12"/>
</dbReference>
<name>A0A9W7WHT8_TRIRA</name>
<dbReference type="InterPro" id="IPR003309">
    <property type="entry name" value="SCAN_dom"/>
</dbReference>
<keyword evidence="5" id="KW-1185">Reference proteome</keyword>
<feature type="region of interest" description="Disordered" evidence="2">
    <location>
        <begin position="368"/>
        <end position="408"/>
    </location>
</feature>